<dbReference type="EMBL" id="RAPF01000003">
    <property type="protein sequence ID" value="RKF22053.1"/>
    <property type="molecule type" value="Genomic_DNA"/>
</dbReference>
<keyword evidence="9" id="KW-0444">Lipid biosynthesis</keyword>
<evidence type="ECO:0000313" key="20">
    <source>
        <dbReference type="EMBL" id="RKF22053.1"/>
    </source>
</evidence>
<evidence type="ECO:0000256" key="8">
    <source>
        <dbReference type="ARBA" id="ARBA00022475"/>
    </source>
</evidence>
<evidence type="ECO:0000256" key="15">
    <source>
        <dbReference type="ARBA" id="ARBA00023136"/>
    </source>
</evidence>
<keyword evidence="15 19" id="KW-0472">Membrane</keyword>
<keyword evidence="21" id="KW-1185">Reference proteome</keyword>
<evidence type="ECO:0000313" key="21">
    <source>
        <dbReference type="Proteomes" id="UP000284395"/>
    </source>
</evidence>
<evidence type="ECO:0000256" key="6">
    <source>
        <dbReference type="ARBA" id="ARBA00012487"/>
    </source>
</evidence>
<comment type="caution">
    <text evidence="20">The sequence shown here is derived from an EMBL/GenBank/DDBJ whole genome shotgun (WGS) entry which is preliminary data.</text>
</comment>
<dbReference type="GO" id="GO:0005886">
    <property type="term" value="C:plasma membrane"/>
    <property type="evidence" value="ECO:0007669"/>
    <property type="project" value="UniProtKB-SubCell"/>
</dbReference>
<evidence type="ECO:0000256" key="3">
    <source>
        <dbReference type="ARBA" id="ARBA00005119"/>
    </source>
</evidence>
<keyword evidence="16" id="KW-0594">Phospholipid biosynthesis</keyword>
<dbReference type="UniPathway" id="UPA00557">
    <property type="reaction ID" value="UER00614"/>
</dbReference>
<comment type="subcellular location">
    <subcellularLocation>
        <location evidence="2">Cell membrane</location>
        <topology evidence="2">Multi-pass membrane protein</topology>
    </subcellularLocation>
</comment>
<evidence type="ECO:0000256" key="13">
    <source>
        <dbReference type="ARBA" id="ARBA00022989"/>
    </source>
</evidence>
<dbReference type="PANTHER" id="PTHR46382">
    <property type="entry name" value="PHOSPHATIDATE CYTIDYLYLTRANSFERASE"/>
    <property type="match status" value="1"/>
</dbReference>
<name>A0A420EN26_9SPHN</name>
<evidence type="ECO:0000256" key="12">
    <source>
        <dbReference type="ARBA" id="ARBA00022695"/>
    </source>
</evidence>
<keyword evidence="11 18" id="KW-0812">Transmembrane</keyword>
<dbReference type="InterPro" id="IPR000374">
    <property type="entry name" value="PC_trans"/>
</dbReference>
<dbReference type="EC" id="2.7.7.41" evidence="6 18"/>
<comment type="pathway">
    <text evidence="3 18">Phospholipid metabolism; CDP-diacylglycerol biosynthesis; CDP-diacylglycerol from sn-glycerol 3-phosphate: step 3/3.</text>
</comment>
<comment type="pathway">
    <text evidence="4">Lipid metabolism.</text>
</comment>
<keyword evidence="13 19" id="KW-1133">Transmembrane helix</keyword>
<feature type="transmembrane region" description="Helical" evidence="19">
    <location>
        <begin position="12"/>
        <end position="33"/>
    </location>
</feature>
<keyword evidence="17" id="KW-1208">Phospholipid metabolism</keyword>
<dbReference type="PROSITE" id="PS01315">
    <property type="entry name" value="CDS"/>
    <property type="match status" value="1"/>
</dbReference>
<evidence type="ECO:0000256" key="1">
    <source>
        <dbReference type="ARBA" id="ARBA00001698"/>
    </source>
</evidence>
<feature type="transmembrane region" description="Helical" evidence="19">
    <location>
        <begin position="64"/>
        <end position="84"/>
    </location>
</feature>
<dbReference type="GO" id="GO:0016024">
    <property type="term" value="P:CDP-diacylglycerol biosynthetic process"/>
    <property type="evidence" value="ECO:0007669"/>
    <property type="project" value="UniProtKB-UniPathway"/>
</dbReference>
<organism evidence="20 21">
    <name type="scientific">Altericroceibacterium spongiae</name>
    <dbReference type="NCBI Taxonomy" id="2320269"/>
    <lineage>
        <taxon>Bacteria</taxon>
        <taxon>Pseudomonadati</taxon>
        <taxon>Pseudomonadota</taxon>
        <taxon>Alphaproteobacteria</taxon>
        <taxon>Sphingomonadales</taxon>
        <taxon>Erythrobacteraceae</taxon>
        <taxon>Altericroceibacterium</taxon>
    </lineage>
</organism>
<evidence type="ECO:0000256" key="5">
    <source>
        <dbReference type="ARBA" id="ARBA00010185"/>
    </source>
</evidence>
<keyword evidence="14" id="KW-0443">Lipid metabolism</keyword>
<feature type="transmembrane region" description="Helical" evidence="19">
    <location>
        <begin position="90"/>
        <end position="110"/>
    </location>
</feature>
<evidence type="ECO:0000256" key="16">
    <source>
        <dbReference type="ARBA" id="ARBA00023209"/>
    </source>
</evidence>
<evidence type="ECO:0000256" key="10">
    <source>
        <dbReference type="ARBA" id="ARBA00022679"/>
    </source>
</evidence>
<evidence type="ECO:0000256" key="9">
    <source>
        <dbReference type="ARBA" id="ARBA00022516"/>
    </source>
</evidence>
<evidence type="ECO:0000256" key="14">
    <source>
        <dbReference type="ARBA" id="ARBA00023098"/>
    </source>
</evidence>
<feature type="transmembrane region" description="Helical" evidence="19">
    <location>
        <begin position="131"/>
        <end position="157"/>
    </location>
</feature>
<evidence type="ECO:0000256" key="7">
    <source>
        <dbReference type="ARBA" id="ARBA00019373"/>
    </source>
</evidence>
<dbReference type="AlphaFoldDB" id="A0A420EN26"/>
<keyword evidence="12 18" id="KW-0548">Nucleotidyltransferase</keyword>
<evidence type="ECO:0000256" key="11">
    <source>
        <dbReference type="ARBA" id="ARBA00022692"/>
    </source>
</evidence>
<evidence type="ECO:0000256" key="17">
    <source>
        <dbReference type="ARBA" id="ARBA00023264"/>
    </source>
</evidence>
<comment type="similarity">
    <text evidence="5 18">Belongs to the CDS family.</text>
</comment>
<evidence type="ECO:0000256" key="4">
    <source>
        <dbReference type="ARBA" id="ARBA00005189"/>
    </source>
</evidence>
<reference evidence="20 21" key="1">
    <citation type="submission" date="2018-09" db="EMBL/GenBank/DDBJ databases">
        <title>Altererythrobacter spongiae sp. nov., isolated from a marine sponge.</title>
        <authorList>
            <person name="Zhuang L."/>
            <person name="Luo L."/>
        </authorList>
    </citation>
    <scope>NUCLEOTIDE SEQUENCE [LARGE SCALE GENOMIC DNA]</scope>
    <source>
        <strain evidence="20 21">HN-Y73</strain>
    </source>
</reference>
<keyword evidence="8" id="KW-1003">Cell membrane</keyword>
<sequence>MSVPLGVRTSDLPKRVASAIVMLAIAAGAVAAGGWWLKGFIGIVAVIGFGEFVRLIIKATDNIPYRLAAILAATFYIGIAAILLMNMAPFIQIVTVVTVILTDTGAYFTGRALGGPKIAPRISPSKTWSGLFGGMIAAGIWLMIVVGFIGLALRGLASSTDTTPEGKTLLFALAIGAMLAIAAQAGDFLESWLKRKAGVKDSSNLIPGHGGVLDRVDGLLPVAIIVGLLTGWAGV</sequence>
<dbReference type="PANTHER" id="PTHR46382:SF1">
    <property type="entry name" value="PHOSPHATIDATE CYTIDYLYLTRANSFERASE"/>
    <property type="match status" value="1"/>
</dbReference>
<accession>A0A420EN26</accession>
<dbReference type="Proteomes" id="UP000284395">
    <property type="component" value="Unassembled WGS sequence"/>
</dbReference>
<proteinExistence type="inferred from homology"/>
<keyword evidence="10 18" id="KW-0808">Transferase</keyword>
<evidence type="ECO:0000256" key="2">
    <source>
        <dbReference type="ARBA" id="ARBA00004651"/>
    </source>
</evidence>
<dbReference type="Pfam" id="PF01148">
    <property type="entry name" value="CTP_transf_1"/>
    <property type="match status" value="1"/>
</dbReference>
<protein>
    <recommendedName>
        <fullName evidence="7 18">Phosphatidate cytidylyltransferase</fullName>
        <ecNumber evidence="6 18">2.7.7.41</ecNumber>
    </recommendedName>
</protein>
<evidence type="ECO:0000256" key="19">
    <source>
        <dbReference type="SAM" id="Phobius"/>
    </source>
</evidence>
<feature type="transmembrane region" description="Helical" evidence="19">
    <location>
        <begin position="169"/>
        <end position="189"/>
    </location>
</feature>
<evidence type="ECO:0000256" key="18">
    <source>
        <dbReference type="RuleBase" id="RU003938"/>
    </source>
</evidence>
<gene>
    <name evidence="20" type="ORF">D6851_08205</name>
</gene>
<dbReference type="GO" id="GO:0004605">
    <property type="term" value="F:phosphatidate cytidylyltransferase activity"/>
    <property type="evidence" value="ECO:0007669"/>
    <property type="project" value="UniProtKB-EC"/>
</dbReference>
<comment type="catalytic activity">
    <reaction evidence="1 18">
        <text>a 1,2-diacyl-sn-glycero-3-phosphate + CTP + H(+) = a CDP-1,2-diacyl-sn-glycerol + diphosphate</text>
        <dbReference type="Rhea" id="RHEA:16229"/>
        <dbReference type="ChEBI" id="CHEBI:15378"/>
        <dbReference type="ChEBI" id="CHEBI:33019"/>
        <dbReference type="ChEBI" id="CHEBI:37563"/>
        <dbReference type="ChEBI" id="CHEBI:58332"/>
        <dbReference type="ChEBI" id="CHEBI:58608"/>
        <dbReference type="EC" id="2.7.7.41"/>
    </reaction>
</comment>
<dbReference type="OrthoDB" id="9799199at2"/>